<dbReference type="PROSITE" id="PS50004">
    <property type="entry name" value="C2"/>
    <property type="match status" value="2"/>
</dbReference>
<keyword evidence="6" id="KW-0479">Metal-binding</keyword>
<dbReference type="OMA" id="YAVITCH"/>
<evidence type="ECO:0000256" key="6">
    <source>
        <dbReference type="ARBA" id="ARBA00022723"/>
    </source>
</evidence>
<accession>A0A0K9P4V7</accession>
<dbReference type="InterPro" id="IPR000008">
    <property type="entry name" value="C2_dom"/>
</dbReference>
<protein>
    <recommendedName>
        <fullName evidence="12">C2 domain-containing protein</fullName>
    </recommendedName>
</protein>
<dbReference type="PANTHER" id="PTHR45933">
    <property type="entry name" value="PROTEIN C2-DOMAIN ABA-RELATED 4"/>
    <property type="match status" value="1"/>
</dbReference>
<dbReference type="AlphaFoldDB" id="A0A0K9P4V7"/>
<evidence type="ECO:0000256" key="7">
    <source>
        <dbReference type="ARBA" id="ARBA00022837"/>
    </source>
</evidence>
<dbReference type="InterPro" id="IPR035892">
    <property type="entry name" value="C2_domain_sf"/>
</dbReference>
<name>A0A0K9P4V7_ZOSMR</name>
<keyword evidence="8" id="KW-0446">Lipid-binding</keyword>
<dbReference type="Proteomes" id="UP000036987">
    <property type="component" value="Unassembled WGS sequence"/>
</dbReference>
<dbReference type="InterPro" id="IPR044562">
    <property type="entry name" value="CAR1-11"/>
</dbReference>
<comment type="caution">
    <text evidence="13">The sequence shown here is derived from an EMBL/GenBank/DDBJ whole genome shotgun (WGS) entry which is preliminary data.</text>
</comment>
<comment type="subcellular location">
    <subcellularLocation>
        <location evidence="2">Cell membrane</location>
    </subcellularLocation>
    <subcellularLocation>
        <location evidence="1">Nucleus</location>
    </subcellularLocation>
</comment>
<evidence type="ECO:0000256" key="4">
    <source>
        <dbReference type="ARBA" id="ARBA00022475"/>
    </source>
</evidence>
<keyword evidence="9" id="KW-0472">Membrane</keyword>
<keyword evidence="4" id="KW-1003">Cell membrane</keyword>
<dbReference type="SUPFAM" id="SSF49562">
    <property type="entry name" value="C2 domain (Calcium/lipid-binding domain, CaLB)"/>
    <property type="match status" value="2"/>
</dbReference>
<keyword evidence="5" id="KW-0938">Abscisic acid signaling pathway</keyword>
<evidence type="ECO:0000256" key="10">
    <source>
        <dbReference type="ARBA" id="ARBA00023242"/>
    </source>
</evidence>
<dbReference type="Pfam" id="PF00168">
    <property type="entry name" value="C2"/>
    <property type="match status" value="2"/>
</dbReference>
<feature type="domain" description="C2" evidence="12">
    <location>
        <begin position="146"/>
        <end position="262"/>
    </location>
</feature>
<evidence type="ECO:0000313" key="13">
    <source>
        <dbReference type="EMBL" id="KMZ64034.1"/>
    </source>
</evidence>
<organism evidence="13 14">
    <name type="scientific">Zostera marina</name>
    <name type="common">Eelgrass</name>
    <dbReference type="NCBI Taxonomy" id="29655"/>
    <lineage>
        <taxon>Eukaryota</taxon>
        <taxon>Viridiplantae</taxon>
        <taxon>Streptophyta</taxon>
        <taxon>Embryophyta</taxon>
        <taxon>Tracheophyta</taxon>
        <taxon>Spermatophyta</taxon>
        <taxon>Magnoliopsida</taxon>
        <taxon>Liliopsida</taxon>
        <taxon>Zosteraceae</taxon>
        <taxon>Zostera</taxon>
    </lineage>
</organism>
<evidence type="ECO:0000256" key="11">
    <source>
        <dbReference type="ARBA" id="ARBA00024037"/>
    </source>
</evidence>
<evidence type="ECO:0000256" key="8">
    <source>
        <dbReference type="ARBA" id="ARBA00023121"/>
    </source>
</evidence>
<dbReference type="GO" id="GO:0005634">
    <property type="term" value="C:nucleus"/>
    <property type="evidence" value="ECO:0007669"/>
    <property type="project" value="UniProtKB-SubCell"/>
</dbReference>
<dbReference type="PANTHER" id="PTHR45933:SF20">
    <property type="entry name" value="OS07G0108400 PROTEIN"/>
    <property type="match status" value="1"/>
</dbReference>
<dbReference type="GO" id="GO:0005096">
    <property type="term" value="F:GTPase activator activity"/>
    <property type="evidence" value="ECO:0007669"/>
    <property type="project" value="UniProtKB-KW"/>
</dbReference>
<dbReference type="PRINTS" id="PR00360">
    <property type="entry name" value="C2DOMAIN"/>
</dbReference>
<dbReference type="GO" id="GO:0046872">
    <property type="term" value="F:metal ion binding"/>
    <property type="evidence" value="ECO:0007669"/>
    <property type="project" value="UniProtKB-KW"/>
</dbReference>
<keyword evidence="3" id="KW-0343">GTPase activation</keyword>
<evidence type="ECO:0000256" key="5">
    <source>
        <dbReference type="ARBA" id="ARBA00022682"/>
    </source>
</evidence>
<gene>
    <name evidence="13" type="ORF">ZOSMA_389G00070</name>
</gene>
<evidence type="ECO:0000256" key="1">
    <source>
        <dbReference type="ARBA" id="ARBA00004123"/>
    </source>
</evidence>
<dbReference type="GO" id="GO:0005886">
    <property type="term" value="C:plasma membrane"/>
    <property type="evidence" value="ECO:0007669"/>
    <property type="project" value="UniProtKB-SubCell"/>
</dbReference>
<keyword evidence="14" id="KW-1185">Reference proteome</keyword>
<evidence type="ECO:0000256" key="3">
    <source>
        <dbReference type="ARBA" id="ARBA00022468"/>
    </source>
</evidence>
<evidence type="ECO:0000256" key="2">
    <source>
        <dbReference type="ARBA" id="ARBA00004236"/>
    </source>
</evidence>
<dbReference type="SMART" id="SM00239">
    <property type="entry name" value="C2"/>
    <property type="match status" value="2"/>
</dbReference>
<reference evidence="14" key="1">
    <citation type="journal article" date="2016" name="Nature">
        <title>The genome of the seagrass Zostera marina reveals angiosperm adaptation to the sea.</title>
        <authorList>
            <person name="Olsen J.L."/>
            <person name="Rouze P."/>
            <person name="Verhelst B."/>
            <person name="Lin Y.-C."/>
            <person name="Bayer T."/>
            <person name="Collen J."/>
            <person name="Dattolo E."/>
            <person name="De Paoli E."/>
            <person name="Dittami S."/>
            <person name="Maumus F."/>
            <person name="Michel G."/>
            <person name="Kersting A."/>
            <person name="Lauritano C."/>
            <person name="Lohaus R."/>
            <person name="Toepel M."/>
            <person name="Tonon T."/>
            <person name="Vanneste K."/>
            <person name="Amirebrahimi M."/>
            <person name="Brakel J."/>
            <person name="Bostroem C."/>
            <person name="Chovatia M."/>
            <person name="Grimwood J."/>
            <person name="Jenkins J.W."/>
            <person name="Jueterbock A."/>
            <person name="Mraz A."/>
            <person name="Stam W.T."/>
            <person name="Tice H."/>
            <person name="Bornberg-Bauer E."/>
            <person name="Green P.J."/>
            <person name="Pearson G.A."/>
            <person name="Procaccini G."/>
            <person name="Duarte C.M."/>
            <person name="Schmutz J."/>
            <person name="Reusch T.B.H."/>
            <person name="Van de Peer Y."/>
        </authorList>
    </citation>
    <scope>NUCLEOTIDE SEQUENCE [LARGE SCALE GENOMIC DNA]</scope>
    <source>
        <strain evidence="14">cv. Finnish</strain>
    </source>
</reference>
<dbReference type="GO" id="GO:0009738">
    <property type="term" value="P:abscisic acid-activated signaling pathway"/>
    <property type="evidence" value="ECO:0007669"/>
    <property type="project" value="UniProtKB-KW"/>
</dbReference>
<feature type="domain" description="C2" evidence="12">
    <location>
        <begin position="1"/>
        <end position="104"/>
    </location>
</feature>
<comment type="similarity">
    <text evidence="11">Belongs to the plant CAR protein family.</text>
</comment>
<dbReference type="OrthoDB" id="73919at2759"/>
<keyword evidence="10" id="KW-0539">Nucleus</keyword>
<dbReference type="GO" id="GO:0008289">
    <property type="term" value="F:lipid binding"/>
    <property type="evidence" value="ECO:0007669"/>
    <property type="project" value="UniProtKB-KW"/>
</dbReference>
<evidence type="ECO:0000259" key="12">
    <source>
        <dbReference type="PROSITE" id="PS50004"/>
    </source>
</evidence>
<evidence type="ECO:0000313" key="14">
    <source>
        <dbReference type="Proteomes" id="UP000036987"/>
    </source>
</evidence>
<proteinExistence type="inferred from homology"/>
<sequence length="326" mass="36906">MENLLGAIRIQVLKGIDLVSRDTRTSDPYVVLTIGDQKVQTKVKKGTLNPEWNEELTLTISDPTIPITLEVYDKDTVSTDDKMGDAEIDIQALVYAVRMGHLDVPNGTAIRRVQPNRENHLSEESNVLWNDGSVVQDMILRLENVDKGEIEIKMQWAEIPGAKGGIRVRVLKGIKLVRRDIRSSDPYVVLILNDQKLRTTVKRGTLNPEWNEDITLKVRDLSTPIKLEVYDWDRTNNDDPMGDAEIDIEPLIFAVQLGYLDIPNGTAIQRVQPEPKNCLSNESNVEWMDGIVVQDMILRLRNVKRGEIQIQIQWVNLPGGKGLDMI</sequence>
<dbReference type="EMBL" id="LFYR01001192">
    <property type="protein sequence ID" value="KMZ64034.1"/>
    <property type="molecule type" value="Genomic_DNA"/>
</dbReference>
<keyword evidence="7" id="KW-0106">Calcium</keyword>
<evidence type="ECO:0000256" key="9">
    <source>
        <dbReference type="ARBA" id="ARBA00023136"/>
    </source>
</evidence>
<dbReference type="Gene3D" id="2.60.40.150">
    <property type="entry name" value="C2 domain"/>
    <property type="match status" value="2"/>
</dbReference>